<evidence type="ECO:0000313" key="4">
    <source>
        <dbReference type="Proteomes" id="UP000008810"/>
    </source>
</evidence>
<dbReference type="Proteomes" id="UP000008810">
    <property type="component" value="Chromosome 1"/>
</dbReference>
<feature type="compositionally biased region" description="Basic residues" evidence="1">
    <location>
        <begin position="11"/>
        <end position="20"/>
    </location>
</feature>
<evidence type="ECO:0000256" key="1">
    <source>
        <dbReference type="SAM" id="MobiDB-lite"/>
    </source>
</evidence>
<gene>
    <name evidence="2" type="ORF">BRADI_1g03483v3</name>
</gene>
<dbReference type="AlphaFoldDB" id="A0A2K2DHX4"/>
<keyword evidence="4" id="KW-1185">Reference proteome</keyword>
<sequence>MGNLAPYLPGRGRRGIKKPRGLGQGPTLHMVGALAYHLPKRESGRHNLC</sequence>
<protein>
    <submittedName>
        <fullName evidence="2 3">Uncharacterized protein</fullName>
    </submittedName>
</protein>
<proteinExistence type="predicted"/>
<reference evidence="2" key="2">
    <citation type="submission" date="2017-06" db="EMBL/GenBank/DDBJ databases">
        <title>WGS assembly of Brachypodium distachyon.</title>
        <authorList>
            <consortium name="The International Brachypodium Initiative"/>
            <person name="Lucas S."/>
            <person name="Harmon-Smith M."/>
            <person name="Lail K."/>
            <person name="Tice H."/>
            <person name="Grimwood J."/>
            <person name="Bruce D."/>
            <person name="Barry K."/>
            <person name="Shu S."/>
            <person name="Lindquist E."/>
            <person name="Wang M."/>
            <person name="Pitluck S."/>
            <person name="Vogel J.P."/>
            <person name="Garvin D.F."/>
            <person name="Mockler T.C."/>
            <person name="Schmutz J."/>
            <person name="Rokhsar D."/>
            <person name="Bevan M.W."/>
        </authorList>
    </citation>
    <scope>NUCLEOTIDE SEQUENCE</scope>
    <source>
        <strain evidence="2">Bd21</strain>
    </source>
</reference>
<dbReference type="EnsemblPlants" id="PNT73880">
    <property type="protein sequence ID" value="PNT73880"/>
    <property type="gene ID" value="BRADI_1g03483v3"/>
</dbReference>
<dbReference type="InParanoid" id="A0A2K2DHX4"/>
<evidence type="ECO:0000313" key="2">
    <source>
        <dbReference type="EMBL" id="PNT73880.1"/>
    </source>
</evidence>
<evidence type="ECO:0000313" key="3">
    <source>
        <dbReference type="EnsemblPlants" id="PNT73880"/>
    </source>
</evidence>
<organism evidence="2">
    <name type="scientific">Brachypodium distachyon</name>
    <name type="common">Purple false brome</name>
    <name type="synonym">Trachynia distachya</name>
    <dbReference type="NCBI Taxonomy" id="15368"/>
    <lineage>
        <taxon>Eukaryota</taxon>
        <taxon>Viridiplantae</taxon>
        <taxon>Streptophyta</taxon>
        <taxon>Embryophyta</taxon>
        <taxon>Tracheophyta</taxon>
        <taxon>Spermatophyta</taxon>
        <taxon>Magnoliopsida</taxon>
        <taxon>Liliopsida</taxon>
        <taxon>Poales</taxon>
        <taxon>Poaceae</taxon>
        <taxon>BOP clade</taxon>
        <taxon>Pooideae</taxon>
        <taxon>Stipodae</taxon>
        <taxon>Brachypodieae</taxon>
        <taxon>Brachypodium</taxon>
    </lineage>
</organism>
<reference evidence="3" key="3">
    <citation type="submission" date="2018-08" db="UniProtKB">
        <authorList>
            <consortium name="EnsemblPlants"/>
        </authorList>
    </citation>
    <scope>IDENTIFICATION</scope>
    <source>
        <strain evidence="3">cv. Bd21</strain>
    </source>
</reference>
<feature type="region of interest" description="Disordered" evidence="1">
    <location>
        <begin position="1"/>
        <end position="24"/>
    </location>
</feature>
<accession>A0A2K2DHX4</accession>
<reference evidence="2 3" key="1">
    <citation type="journal article" date="2010" name="Nature">
        <title>Genome sequencing and analysis of the model grass Brachypodium distachyon.</title>
        <authorList>
            <consortium name="International Brachypodium Initiative"/>
        </authorList>
    </citation>
    <scope>NUCLEOTIDE SEQUENCE [LARGE SCALE GENOMIC DNA]</scope>
    <source>
        <strain evidence="2 3">Bd21</strain>
    </source>
</reference>
<name>A0A2K2DHX4_BRADI</name>
<dbReference type="EMBL" id="CM000880">
    <property type="protein sequence ID" value="PNT73880.1"/>
    <property type="molecule type" value="Genomic_DNA"/>
</dbReference>
<dbReference type="Gramene" id="PNT73880">
    <property type="protein sequence ID" value="PNT73880"/>
    <property type="gene ID" value="BRADI_1g03483v3"/>
</dbReference>